<sequence>MPSVASSTPLDVLRLIFSCLPSPDLAVWCRVNRTVHPVAKEALYRALYPSRRNVLPLCLKLATEPDIALRVRAFTITDDTVDMFLGVIADALLKLPRLRALFLFIGPMSSWILPRPDACPFQLHEFSTSFFFDEPLQSFLQSQRSLLHLRVSAPRDLSLSRAIRPPMFPNLVSIAAPMSVVEAVIPGRPVRNVTSYHFNHHPPSVSCFARSTSPAGVQRLMLNFTYLQTLAPDQLAEFTPNLKSFTIDADAIKPDDYEMVDQLTEWIEEYLSYAKHLNCLIIRFYPALSSVPCQEIDFSDMITSIFAASVHLEHVIVLFNGVKAKYVCRQPPGQDWYIVND</sequence>
<evidence type="ECO:0000313" key="1">
    <source>
        <dbReference type="EMBL" id="KAG5165320.1"/>
    </source>
</evidence>
<gene>
    <name evidence="1" type="ORF">JR316_010016</name>
</gene>
<organism evidence="1">
    <name type="scientific">Psilocybe cubensis</name>
    <name type="common">Psychedelic mushroom</name>
    <name type="synonym">Stropharia cubensis</name>
    <dbReference type="NCBI Taxonomy" id="181762"/>
    <lineage>
        <taxon>Eukaryota</taxon>
        <taxon>Fungi</taxon>
        <taxon>Dikarya</taxon>
        <taxon>Basidiomycota</taxon>
        <taxon>Agaricomycotina</taxon>
        <taxon>Agaricomycetes</taxon>
        <taxon>Agaricomycetidae</taxon>
        <taxon>Agaricales</taxon>
        <taxon>Agaricineae</taxon>
        <taxon>Strophariaceae</taxon>
        <taxon>Psilocybe</taxon>
    </lineage>
</organism>
<comment type="caution">
    <text evidence="1">The sequence shown here is derived from an EMBL/GenBank/DDBJ whole genome shotgun (WGS) entry which is preliminary data.</text>
</comment>
<protein>
    <recommendedName>
        <fullName evidence="2">F-box domain-containing protein</fullName>
    </recommendedName>
</protein>
<dbReference type="AlphaFoldDB" id="A0A8H8CHL5"/>
<dbReference type="EMBL" id="JAFIQS010000010">
    <property type="protein sequence ID" value="KAG5165320.1"/>
    <property type="molecule type" value="Genomic_DNA"/>
</dbReference>
<name>A0A8H8CHL5_PSICU</name>
<proteinExistence type="predicted"/>
<reference evidence="1" key="1">
    <citation type="submission" date="2021-02" db="EMBL/GenBank/DDBJ databases">
        <title>Psilocybe cubensis genome.</title>
        <authorList>
            <person name="Mckernan K.J."/>
            <person name="Crawford S."/>
            <person name="Trippe A."/>
            <person name="Kane L.T."/>
            <person name="Mclaughlin S."/>
        </authorList>
    </citation>
    <scope>NUCLEOTIDE SEQUENCE [LARGE SCALE GENOMIC DNA]</scope>
    <source>
        <strain evidence="1">MGC-MH-2018</strain>
    </source>
</reference>
<evidence type="ECO:0008006" key="2">
    <source>
        <dbReference type="Google" id="ProtNLM"/>
    </source>
</evidence>
<dbReference type="OrthoDB" id="2984575at2759"/>
<accession>A0A8H8CHL5</accession>